<sequence length="231" mass="25287">MQDITDVMSSEAGQAEQSALLDLWTIDLTSLGGDICYLHNGVNEKGEPVIWQGQEYQPYPIQGDGFELNGKGPSNQPTLTVSNLFGLVTGIASSFHDCAGGRVVRRRVYVRFLDAVNFYAGNPEANPEQELYSRFDIEQLVSLTASRAIFRLAVPGETDGYQFPGRVMLADVCNWIYRSAECGYNGPPVADQQDNPVSDPAKDACGKRRCSCCLRKNEDNFGGFLSIGKLG</sequence>
<organism evidence="1 2">
    <name type="scientific">Salmonella enterica</name>
    <name type="common">Salmonella choleraesuis</name>
    <dbReference type="NCBI Taxonomy" id="28901"/>
    <lineage>
        <taxon>Bacteria</taxon>
        <taxon>Pseudomonadati</taxon>
        <taxon>Pseudomonadota</taxon>
        <taxon>Gammaproteobacteria</taxon>
        <taxon>Enterobacterales</taxon>
        <taxon>Enterobacteriaceae</taxon>
        <taxon>Salmonella</taxon>
    </lineage>
</organism>
<dbReference type="GO" id="GO:0046718">
    <property type="term" value="P:symbiont entry into host cell"/>
    <property type="evidence" value="ECO:0007669"/>
    <property type="project" value="InterPro"/>
</dbReference>
<dbReference type="NCBIfam" id="TIGR01600">
    <property type="entry name" value="phage_tail_L"/>
    <property type="match status" value="1"/>
</dbReference>
<dbReference type="GO" id="GO:0051536">
    <property type="term" value="F:iron-sulfur cluster binding"/>
    <property type="evidence" value="ECO:0007669"/>
    <property type="project" value="InterPro"/>
</dbReference>
<accession>A0A379R3K1</accession>
<protein>
    <submittedName>
        <fullName evidence="1">Phage minor tail protein</fullName>
    </submittedName>
</protein>
<name>A0A3R0BYF3_SALER</name>
<evidence type="ECO:0000313" key="1">
    <source>
        <dbReference type="EMBL" id="SUF70937.1"/>
    </source>
</evidence>
<dbReference type="EMBL" id="UGWQ01000001">
    <property type="protein sequence ID" value="SUF70937.1"/>
    <property type="molecule type" value="Genomic_DNA"/>
</dbReference>
<dbReference type="InterPro" id="IPR006487">
    <property type="entry name" value="Phage_lambda_L"/>
</dbReference>
<dbReference type="AlphaFoldDB" id="A0A3R0BYF3"/>
<accession>A0A3R0BYF3</accession>
<reference evidence="1 2" key="1">
    <citation type="submission" date="2018-06" db="EMBL/GenBank/DDBJ databases">
        <authorList>
            <consortium name="Pathogen Informatics"/>
            <person name="Doyle S."/>
        </authorList>
    </citation>
    <scope>NUCLEOTIDE SEQUENCE [LARGE SCALE GENOMIC DNA]</scope>
    <source>
        <strain evidence="1 2">NCTC10718</strain>
    </source>
</reference>
<gene>
    <name evidence="1" type="ORF">NCTC10718_03790</name>
</gene>
<proteinExistence type="predicted"/>
<evidence type="ECO:0000313" key="2">
    <source>
        <dbReference type="Proteomes" id="UP000254332"/>
    </source>
</evidence>
<dbReference type="Proteomes" id="UP000254332">
    <property type="component" value="Unassembled WGS sequence"/>
</dbReference>
<dbReference type="Pfam" id="PF05100">
    <property type="entry name" value="Phage_tail_L"/>
    <property type="match status" value="1"/>
</dbReference>
<dbReference type="GO" id="GO:0030430">
    <property type="term" value="C:host cell cytoplasm"/>
    <property type="evidence" value="ECO:0007669"/>
    <property type="project" value="InterPro"/>
</dbReference>